<evidence type="ECO:0000259" key="2">
    <source>
        <dbReference type="SMART" id="SM00148"/>
    </source>
</evidence>
<evidence type="ECO:0000313" key="3">
    <source>
        <dbReference type="EMBL" id="KAL2885132.1"/>
    </source>
</evidence>
<dbReference type="SMART" id="SM00148">
    <property type="entry name" value="PLCXc"/>
    <property type="match status" value="1"/>
</dbReference>
<dbReference type="InterPro" id="IPR051057">
    <property type="entry name" value="PI-PLC_domain"/>
</dbReference>
<sequence length="327" mass="36378">MRLTLFATLASLAFSHAGSYEGINDDWSFDLGVTNFPDWMRIIVDSVPLSILSIPGTHSSMTDKVENGFLQTQNVPLAQQLASGIRYIDITCRYTNDEMKVYKGPVDTGYGLKDVLTTMFDFLDDYPSEAVILRIQKGGTLDDSKTFLDSMKSYFEAGSKLGDRALQRVYFRDPDNTAVPTLGQVRGKVLILQDFKTTDRYGIRWNSKRISSYSNKLPAISILLPSYWSRVQSHISRSPSQNLDKLRITHTRVGLGVKPINMAAKSDGDAGMNGYLGKYLLLEKGDSYGIVAMDFPNDALVQAIVKLNYQHLVLTFENGGYGYGLAS</sequence>
<proteinExistence type="predicted"/>
<keyword evidence="1" id="KW-0732">Signal</keyword>
<dbReference type="PROSITE" id="PS50007">
    <property type="entry name" value="PIPLC_X_DOMAIN"/>
    <property type="match status" value="1"/>
</dbReference>
<accession>A0ABR4MA40</accession>
<dbReference type="GeneID" id="98120819"/>
<dbReference type="Proteomes" id="UP001610728">
    <property type="component" value="Unassembled WGS sequence"/>
</dbReference>
<name>A0ABR4MA40_9PEZI</name>
<evidence type="ECO:0000313" key="4">
    <source>
        <dbReference type="Proteomes" id="UP001610728"/>
    </source>
</evidence>
<keyword evidence="4" id="KW-1185">Reference proteome</keyword>
<feature type="signal peptide" evidence="1">
    <location>
        <begin position="1"/>
        <end position="17"/>
    </location>
</feature>
<comment type="caution">
    <text evidence="3">The sequence shown here is derived from an EMBL/GenBank/DDBJ whole genome shotgun (WGS) entry which is preliminary data.</text>
</comment>
<dbReference type="SUPFAM" id="SSF51695">
    <property type="entry name" value="PLC-like phosphodiesterases"/>
    <property type="match status" value="1"/>
</dbReference>
<gene>
    <name evidence="3" type="ORF">HOO65_080082</name>
</gene>
<dbReference type="Pfam" id="PF00388">
    <property type="entry name" value="PI-PLC-X"/>
    <property type="match status" value="1"/>
</dbReference>
<reference evidence="3 4" key="1">
    <citation type="submission" date="2020-05" db="EMBL/GenBank/DDBJ databases">
        <title>Ceratocystis lukuohia genome.</title>
        <authorList>
            <person name="Harrington T.C."/>
            <person name="Kim K."/>
            <person name="Mayers C.G."/>
        </authorList>
    </citation>
    <scope>NUCLEOTIDE SEQUENCE [LARGE SCALE GENOMIC DNA]</scope>
    <source>
        <strain evidence="3 4">C4212</strain>
    </source>
</reference>
<dbReference type="PANTHER" id="PTHR13593:SF113">
    <property type="entry name" value="SI:DKEY-266F7.9"/>
    <property type="match status" value="1"/>
</dbReference>
<dbReference type="Gene3D" id="3.20.20.190">
    <property type="entry name" value="Phosphatidylinositol (PI) phosphodiesterase"/>
    <property type="match status" value="1"/>
</dbReference>
<dbReference type="EMBL" id="JABSNW010000008">
    <property type="protein sequence ID" value="KAL2885132.1"/>
    <property type="molecule type" value="Genomic_DNA"/>
</dbReference>
<feature type="domain" description="Phosphatidylinositol-specific phospholipase C X" evidence="2">
    <location>
        <begin position="45"/>
        <end position="194"/>
    </location>
</feature>
<feature type="chain" id="PRO_5046617936" evidence="1">
    <location>
        <begin position="18"/>
        <end position="327"/>
    </location>
</feature>
<organism evidence="3 4">
    <name type="scientific">Ceratocystis lukuohia</name>
    <dbReference type="NCBI Taxonomy" id="2019550"/>
    <lineage>
        <taxon>Eukaryota</taxon>
        <taxon>Fungi</taxon>
        <taxon>Dikarya</taxon>
        <taxon>Ascomycota</taxon>
        <taxon>Pezizomycotina</taxon>
        <taxon>Sordariomycetes</taxon>
        <taxon>Hypocreomycetidae</taxon>
        <taxon>Microascales</taxon>
        <taxon>Ceratocystidaceae</taxon>
        <taxon>Ceratocystis</taxon>
    </lineage>
</organism>
<dbReference type="PANTHER" id="PTHR13593">
    <property type="match status" value="1"/>
</dbReference>
<dbReference type="RefSeq" id="XP_070856313.1">
    <property type="nucleotide sequence ID" value="XM_071001426.1"/>
</dbReference>
<dbReference type="InterPro" id="IPR017946">
    <property type="entry name" value="PLC-like_Pdiesterase_TIM-brl"/>
</dbReference>
<evidence type="ECO:0000256" key="1">
    <source>
        <dbReference type="SAM" id="SignalP"/>
    </source>
</evidence>
<dbReference type="InterPro" id="IPR000909">
    <property type="entry name" value="PLipase_C_PInositol-sp_X_dom"/>
</dbReference>
<protein>
    <submittedName>
        <fullName evidence="3">1-phosphatidylinositol phosphodiesterase</fullName>
    </submittedName>
</protein>